<proteinExistence type="predicted"/>
<dbReference type="Proteomes" id="UP000241426">
    <property type="component" value="Unassembled WGS sequence"/>
</dbReference>
<name>A0A0B7JEY7_9GAMM</name>
<organism evidence="1 2">
    <name type="scientific">Photobacterium kishitanii</name>
    <dbReference type="NCBI Taxonomy" id="318456"/>
    <lineage>
        <taxon>Bacteria</taxon>
        <taxon>Pseudomonadati</taxon>
        <taxon>Pseudomonadota</taxon>
        <taxon>Gammaproteobacteria</taxon>
        <taxon>Vibrionales</taxon>
        <taxon>Vibrionaceae</taxon>
        <taxon>Photobacterium</taxon>
    </lineage>
</organism>
<evidence type="ECO:0000313" key="1">
    <source>
        <dbReference type="EMBL" id="PSU94308.1"/>
    </source>
</evidence>
<gene>
    <name evidence="1" type="ORF">C9J27_19735</name>
</gene>
<dbReference type="eggNOG" id="ENOG5033I7A">
    <property type="taxonomic scope" value="Bacteria"/>
</dbReference>
<reference evidence="1 2" key="1">
    <citation type="submission" date="2018-01" db="EMBL/GenBank/DDBJ databases">
        <title>Whole genome sequencing of Histamine producing bacteria.</title>
        <authorList>
            <person name="Butler K."/>
        </authorList>
    </citation>
    <scope>NUCLEOTIDE SEQUENCE [LARGE SCALE GENOMIC DNA]</scope>
    <source>
        <strain evidence="1 2">FS-7.2</strain>
    </source>
</reference>
<evidence type="ECO:0000313" key="2">
    <source>
        <dbReference type="Proteomes" id="UP000241426"/>
    </source>
</evidence>
<sequence length="122" mass="13771">MVKMIEEKKRGFWLTAFLAFMMVINLLSVFVYFLNPDMIITAFPKTSLGVVYLLGGVSLFNVFLAISIWMWKKIAIYGFYAVVIFGVLMNLYIGVGLIGSLSGLMGGIILFLVTKNKMQYFV</sequence>
<dbReference type="GeneID" id="29945711"/>
<dbReference type="EMBL" id="PYNF01000024">
    <property type="protein sequence ID" value="PSU94308.1"/>
    <property type="molecule type" value="Genomic_DNA"/>
</dbReference>
<accession>A0A0B7JEY7</accession>
<dbReference type="AlphaFoldDB" id="A0A0B7JEY7"/>
<comment type="caution">
    <text evidence="1">The sequence shown here is derived from an EMBL/GenBank/DDBJ whole genome shotgun (WGS) entry which is preliminary data.</text>
</comment>
<protein>
    <submittedName>
        <fullName evidence="1">Uncharacterized protein</fullName>
    </submittedName>
</protein>
<dbReference type="RefSeq" id="WP_036792193.1">
    <property type="nucleotide sequence ID" value="NZ_LN794353.1"/>
</dbReference>
<accession>A0A2T3KD69</accession>